<reference evidence="12" key="1">
    <citation type="submission" date="2020-03" db="EMBL/GenBank/DDBJ databases">
        <title>A high-quality chromosome-level genome assembly of a woody plant with both climbing and erect habits, Rhamnella rubrinervis.</title>
        <authorList>
            <person name="Lu Z."/>
            <person name="Yang Y."/>
            <person name="Zhu X."/>
            <person name="Sun Y."/>
        </authorList>
    </citation>
    <scope>NUCLEOTIDE SEQUENCE</scope>
    <source>
        <strain evidence="12">BYM</strain>
        <tissue evidence="12">Leaf</tissue>
    </source>
</reference>
<accession>A0A8K0H4E3</accession>
<evidence type="ECO:0000313" key="13">
    <source>
        <dbReference type="Proteomes" id="UP000796880"/>
    </source>
</evidence>
<keyword evidence="13" id="KW-1185">Reference proteome</keyword>
<evidence type="ECO:0000256" key="2">
    <source>
        <dbReference type="ARBA" id="ARBA00009592"/>
    </source>
</evidence>
<evidence type="ECO:0000256" key="1">
    <source>
        <dbReference type="ARBA" id="ARBA00004251"/>
    </source>
</evidence>
<dbReference type="InterPro" id="IPR032675">
    <property type="entry name" value="LRR_dom_sf"/>
</dbReference>
<proteinExistence type="inferred from homology"/>
<evidence type="ECO:0000256" key="8">
    <source>
        <dbReference type="ARBA" id="ARBA00023136"/>
    </source>
</evidence>
<evidence type="ECO:0000256" key="5">
    <source>
        <dbReference type="ARBA" id="ARBA00022692"/>
    </source>
</evidence>
<keyword evidence="4" id="KW-0433">Leucine-rich repeat</keyword>
<keyword evidence="9" id="KW-0675">Receptor</keyword>
<keyword evidence="11" id="KW-0732">Signal</keyword>
<dbReference type="Proteomes" id="UP000796880">
    <property type="component" value="Unassembled WGS sequence"/>
</dbReference>
<dbReference type="PANTHER" id="PTHR27004:SF447">
    <property type="entry name" value="RECEPTOR LIKE PROTEIN 30-LIKE"/>
    <property type="match status" value="1"/>
</dbReference>
<feature type="chain" id="PRO_5035424473" evidence="11">
    <location>
        <begin position="17"/>
        <end position="165"/>
    </location>
</feature>
<dbReference type="EMBL" id="VOIH02000005">
    <property type="protein sequence ID" value="KAF3445510.1"/>
    <property type="molecule type" value="Genomic_DNA"/>
</dbReference>
<organism evidence="12 13">
    <name type="scientific">Rhamnella rubrinervis</name>
    <dbReference type="NCBI Taxonomy" id="2594499"/>
    <lineage>
        <taxon>Eukaryota</taxon>
        <taxon>Viridiplantae</taxon>
        <taxon>Streptophyta</taxon>
        <taxon>Embryophyta</taxon>
        <taxon>Tracheophyta</taxon>
        <taxon>Spermatophyta</taxon>
        <taxon>Magnoliopsida</taxon>
        <taxon>eudicotyledons</taxon>
        <taxon>Gunneridae</taxon>
        <taxon>Pentapetalae</taxon>
        <taxon>rosids</taxon>
        <taxon>fabids</taxon>
        <taxon>Rosales</taxon>
        <taxon>Rhamnaceae</taxon>
        <taxon>rhamnoid group</taxon>
        <taxon>Rhamneae</taxon>
        <taxon>Rhamnella</taxon>
    </lineage>
</organism>
<keyword evidence="10" id="KW-0325">Glycoprotein</keyword>
<comment type="subcellular location">
    <subcellularLocation>
        <location evidence="1">Cell membrane</location>
        <topology evidence="1">Single-pass type I membrane protein</topology>
    </subcellularLocation>
</comment>
<evidence type="ECO:0000313" key="12">
    <source>
        <dbReference type="EMBL" id="KAF3445510.1"/>
    </source>
</evidence>
<sequence>MLLVVLIQTFRYLVSSVGVFRAIPFCYGFVNFHSSSQGNHSPHLLGLSLSELAQLKSLAVFDVSYNHLTGGIPQGEQFRTFNASSFDENSGLCGNPLPHAHGRPENSPRTIAIEEDGGSKFGFEFDWKIVFAGYNSTGIAMGVGLAVLVTGSPHQKITGCHESLS</sequence>
<comment type="caution">
    <text evidence="12">The sequence shown here is derived from an EMBL/GenBank/DDBJ whole genome shotgun (WGS) entry which is preliminary data.</text>
</comment>
<dbReference type="PANTHER" id="PTHR27004">
    <property type="entry name" value="RECEPTOR-LIKE PROTEIN 12 ISOFORM X1"/>
    <property type="match status" value="1"/>
</dbReference>
<dbReference type="AlphaFoldDB" id="A0A8K0H4E3"/>
<dbReference type="GO" id="GO:0005886">
    <property type="term" value="C:plasma membrane"/>
    <property type="evidence" value="ECO:0007669"/>
    <property type="project" value="UniProtKB-SubCell"/>
</dbReference>
<gene>
    <name evidence="12" type="ORF">FNV43_RR10686</name>
</gene>
<dbReference type="Gene3D" id="3.80.10.10">
    <property type="entry name" value="Ribonuclease Inhibitor"/>
    <property type="match status" value="1"/>
</dbReference>
<keyword evidence="5" id="KW-0812">Transmembrane</keyword>
<protein>
    <submittedName>
        <fullName evidence="12">Uncharacterized protein</fullName>
    </submittedName>
</protein>
<keyword evidence="3" id="KW-1003">Cell membrane</keyword>
<evidence type="ECO:0000256" key="10">
    <source>
        <dbReference type="ARBA" id="ARBA00023180"/>
    </source>
</evidence>
<keyword evidence="6" id="KW-0677">Repeat</keyword>
<comment type="similarity">
    <text evidence="2">Belongs to the RLP family.</text>
</comment>
<name>A0A8K0H4E3_9ROSA</name>
<keyword evidence="8" id="KW-0472">Membrane</keyword>
<dbReference type="OrthoDB" id="544346at2759"/>
<evidence type="ECO:0000256" key="7">
    <source>
        <dbReference type="ARBA" id="ARBA00022989"/>
    </source>
</evidence>
<evidence type="ECO:0000256" key="6">
    <source>
        <dbReference type="ARBA" id="ARBA00022737"/>
    </source>
</evidence>
<evidence type="ECO:0000256" key="11">
    <source>
        <dbReference type="SAM" id="SignalP"/>
    </source>
</evidence>
<evidence type="ECO:0000256" key="9">
    <source>
        <dbReference type="ARBA" id="ARBA00023170"/>
    </source>
</evidence>
<evidence type="ECO:0000256" key="4">
    <source>
        <dbReference type="ARBA" id="ARBA00022614"/>
    </source>
</evidence>
<feature type="signal peptide" evidence="11">
    <location>
        <begin position="1"/>
        <end position="16"/>
    </location>
</feature>
<keyword evidence="7" id="KW-1133">Transmembrane helix</keyword>
<evidence type="ECO:0000256" key="3">
    <source>
        <dbReference type="ARBA" id="ARBA00022475"/>
    </source>
</evidence>